<comment type="caution">
    <text evidence="2">The sequence shown here is derived from an EMBL/GenBank/DDBJ whole genome shotgun (WGS) entry which is preliminary data.</text>
</comment>
<dbReference type="EMBL" id="JAPEIS010000011">
    <property type="protein sequence ID" value="KAJ8061912.1"/>
    <property type="molecule type" value="Genomic_DNA"/>
</dbReference>
<dbReference type="AlphaFoldDB" id="A0A9X0AFM3"/>
<accession>A0A9X0AFM3</accession>
<evidence type="ECO:0000313" key="3">
    <source>
        <dbReference type="Proteomes" id="UP001152300"/>
    </source>
</evidence>
<keyword evidence="3" id="KW-1185">Reference proteome</keyword>
<organism evidence="2 3">
    <name type="scientific">Sclerotinia nivalis</name>
    <dbReference type="NCBI Taxonomy" id="352851"/>
    <lineage>
        <taxon>Eukaryota</taxon>
        <taxon>Fungi</taxon>
        <taxon>Dikarya</taxon>
        <taxon>Ascomycota</taxon>
        <taxon>Pezizomycotina</taxon>
        <taxon>Leotiomycetes</taxon>
        <taxon>Helotiales</taxon>
        <taxon>Sclerotiniaceae</taxon>
        <taxon>Sclerotinia</taxon>
    </lineage>
</organism>
<feature type="region of interest" description="Disordered" evidence="1">
    <location>
        <begin position="32"/>
        <end position="58"/>
    </location>
</feature>
<sequence length="107" mass="12351">MRLLLNIQKVISHTAQAVEDYDFLTEIRPDQRRIRSWQPDDPGPSRLVPRQQSQDLRTNSYESDRITGGLNASQDAQSQLQFYRTRAADYPLKCSNLVSAFQSCIYT</sequence>
<name>A0A9X0AFM3_9HELO</name>
<gene>
    <name evidence="2" type="ORF">OCU04_009700</name>
</gene>
<proteinExistence type="predicted"/>
<protein>
    <submittedName>
        <fullName evidence="2">Uncharacterized protein</fullName>
    </submittedName>
</protein>
<evidence type="ECO:0000313" key="2">
    <source>
        <dbReference type="EMBL" id="KAJ8061912.1"/>
    </source>
</evidence>
<reference evidence="2" key="1">
    <citation type="submission" date="2022-11" db="EMBL/GenBank/DDBJ databases">
        <title>Genome Resource of Sclerotinia nivalis Strain SnTB1, a Plant Pathogen Isolated from American Ginseng.</title>
        <authorList>
            <person name="Fan S."/>
        </authorList>
    </citation>
    <scope>NUCLEOTIDE SEQUENCE</scope>
    <source>
        <strain evidence="2">SnTB1</strain>
    </source>
</reference>
<dbReference type="Proteomes" id="UP001152300">
    <property type="component" value="Unassembled WGS sequence"/>
</dbReference>
<evidence type="ECO:0000256" key="1">
    <source>
        <dbReference type="SAM" id="MobiDB-lite"/>
    </source>
</evidence>